<reference evidence="4 5" key="1">
    <citation type="submission" date="2020-08" db="EMBL/GenBank/DDBJ databases">
        <title>Genome public.</title>
        <authorList>
            <person name="Liu C."/>
            <person name="Sun Q."/>
        </authorList>
    </citation>
    <scope>NUCLEOTIDE SEQUENCE [LARGE SCALE GENOMIC DNA]</scope>
    <source>
        <strain evidence="4 5">New-38</strain>
    </source>
</reference>
<dbReference type="RefSeq" id="WP_186963048.1">
    <property type="nucleotide sequence ID" value="NZ_JACOPR010000002.1"/>
</dbReference>
<dbReference type="InterPro" id="IPR029039">
    <property type="entry name" value="Flavoprotein-like_sf"/>
</dbReference>
<keyword evidence="5" id="KW-1185">Reference proteome</keyword>
<dbReference type="EMBL" id="JACOPR010000002">
    <property type="protein sequence ID" value="MBC5729883.1"/>
    <property type="molecule type" value="Genomic_DNA"/>
</dbReference>
<proteinExistence type="predicted"/>
<dbReference type="PANTHER" id="PTHR43278">
    <property type="entry name" value="NAD(P)H-DEPENDENT FMN-CONTAINING OXIDOREDUCTASE YWQN-RELATED"/>
    <property type="match status" value="1"/>
</dbReference>
<organism evidence="4 5">
    <name type="scientific">Pseudoflavonifractor hominis</name>
    <dbReference type="NCBI Taxonomy" id="2763059"/>
    <lineage>
        <taxon>Bacteria</taxon>
        <taxon>Bacillati</taxon>
        <taxon>Bacillota</taxon>
        <taxon>Clostridia</taxon>
        <taxon>Eubacteriales</taxon>
        <taxon>Oscillospiraceae</taxon>
        <taxon>Pseudoflavonifractor</taxon>
    </lineage>
</organism>
<evidence type="ECO:0000313" key="5">
    <source>
        <dbReference type="Proteomes" id="UP000660021"/>
    </source>
</evidence>
<accession>A0ABR7HQU2</accession>
<keyword evidence="2" id="KW-0288">FMN</keyword>
<dbReference type="SUPFAM" id="SSF52218">
    <property type="entry name" value="Flavoproteins"/>
    <property type="match status" value="1"/>
</dbReference>
<gene>
    <name evidence="4" type="ORF">H8S34_03425</name>
</gene>
<dbReference type="InterPro" id="IPR005025">
    <property type="entry name" value="FMN_Rdtase-like_dom"/>
</dbReference>
<feature type="domain" description="NADPH-dependent FMN reductase-like" evidence="3">
    <location>
        <begin position="8"/>
        <end position="160"/>
    </location>
</feature>
<sequence>MNEKDVLILGICGSPRRGATDRALDLALDAAENIEGVYTEKIALYGKDIRCCKNCNVCVKKETHYCPVIEDDMEERFYDLYLRCDGIILATPIYYMTATGLIQNFMSRMKPLSAYARSGVFGTRMGGGIVVGGMRNGGQDFCLSVLNNMLQATGTNIVGGGVQFYNGAAVWSQNEIAPRDQIGMLEAQALGRKLAYMCKVVKEGCYHLEGSLNSANFLGYRDQAELAQGSRIRGL</sequence>
<dbReference type="PROSITE" id="PS50216">
    <property type="entry name" value="DHHC"/>
    <property type="match status" value="1"/>
</dbReference>
<evidence type="ECO:0000259" key="3">
    <source>
        <dbReference type="Pfam" id="PF03358"/>
    </source>
</evidence>
<dbReference type="InterPro" id="IPR051796">
    <property type="entry name" value="ISF_SsuE-like"/>
</dbReference>
<name>A0ABR7HQU2_9FIRM</name>
<evidence type="ECO:0000313" key="4">
    <source>
        <dbReference type="EMBL" id="MBC5729883.1"/>
    </source>
</evidence>
<evidence type="ECO:0000256" key="2">
    <source>
        <dbReference type="ARBA" id="ARBA00022643"/>
    </source>
</evidence>
<comment type="caution">
    <text evidence="4">The sequence shown here is derived from an EMBL/GenBank/DDBJ whole genome shotgun (WGS) entry which is preliminary data.</text>
</comment>
<keyword evidence="1" id="KW-0285">Flavoprotein</keyword>
<dbReference type="Pfam" id="PF03358">
    <property type="entry name" value="FMN_red"/>
    <property type="match status" value="1"/>
</dbReference>
<dbReference type="Proteomes" id="UP000660021">
    <property type="component" value="Unassembled WGS sequence"/>
</dbReference>
<evidence type="ECO:0000256" key="1">
    <source>
        <dbReference type="ARBA" id="ARBA00022630"/>
    </source>
</evidence>
<dbReference type="Gene3D" id="3.40.50.360">
    <property type="match status" value="1"/>
</dbReference>
<protein>
    <submittedName>
        <fullName evidence="4">Flavodoxin family protein</fullName>
    </submittedName>
</protein>
<dbReference type="PANTHER" id="PTHR43278:SF4">
    <property type="entry name" value="NAD(P)H-DEPENDENT FMN-CONTAINING OXIDOREDUCTASE YWQN-RELATED"/>
    <property type="match status" value="1"/>
</dbReference>